<sequence length="51" mass="5796">MSSKNHWIVGATMLGVKPAELLNVEPYGKNGQKGWHECQLYFSEIKDLSFL</sequence>
<protein>
    <submittedName>
        <fullName evidence="1">Uncharacterized protein</fullName>
    </submittedName>
</protein>
<dbReference type="Proteomes" id="UP000515847">
    <property type="component" value="Chromosome"/>
</dbReference>
<organism evidence="1 2">
    <name type="scientific">Thermanaerosceptrum fracticalcis</name>
    <dbReference type="NCBI Taxonomy" id="1712410"/>
    <lineage>
        <taxon>Bacteria</taxon>
        <taxon>Bacillati</taxon>
        <taxon>Bacillota</taxon>
        <taxon>Clostridia</taxon>
        <taxon>Eubacteriales</taxon>
        <taxon>Peptococcaceae</taxon>
        <taxon>Thermanaerosceptrum</taxon>
    </lineage>
</organism>
<gene>
    <name evidence="1" type="ORF">BR63_00620</name>
</gene>
<proteinExistence type="predicted"/>
<dbReference type="RefSeq" id="WP_153802130.1">
    <property type="nucleotide sequence ID" value="NZ_CP045798.1"/>
</dbReference>
<name>A0A7G6DYQ2_THEFR</name>
<dbReference type="EMBL" id="CP045798">
    <property type="protein sequence ID" value="QNB44956.1"/>
    <property type="molecule type" value="Genomic_DNA"/>
</dbReference>
<dbReference type="OrthoDB" id="5393676at2"/>
<evidence type="ECO:0000313" key="2">
    <source>
        <dbReference type="Proteomes" id="UP000515847"/>
    </source>
</evidence>
<accession>A0A7G6DYQ2</accession>
<evidence type="ECO:0000313" key="1">
    <source>
        <dbReference type="EMBL" id="QNB44956.1"/>
    </source>
</evidence>
<reference evidence="1 2" key="1">
    <citation type="journal article" date="2019" name="Front. Microbiol.">
        <title>Thermoanaerosceptrum fracticalcis gen. nov. sp. nov., a Novel Fumarate-Fermenting Microorganism From a Deep Fractured Carbonate Aquifer of the US Great Basin.</title>
        <authorList>
            <person name="Hamilton-Brehm S.D."/>
            <person name="Stewart L.E."/>
            <person name="Zavarin M."/>
            <person name="Caldwell M."/>
            <person name="Lawson P.A."/>
            <person name="Onstott T.C."/>
            <person name="Grzymski J."/>
            <person name="Neveux I."/>
            <person name="Lollar B.S."/>
            <person name="Russell C.E."/>
            <person name="Moser D.P."/>
        </authorList>
    </citation>
    <scope>NUCLEOTIDE SEQUENCE [LARGE SCALE GENOMIC DNA]</scope>
    <source>
        <strain evidence="1 2">DRI-13</strain>
    </source>
</reference>
<dbReference type="AlphaFoldDB" id="A0A7G6DYQ2"/>
<dbReference type="KEGG" id="tfr:BR63_00620"/>
<keyword evidence="2" id="KW-1185">Reference proteome</keyword>